<organism evidence="1 2">
    <name type="scientific">Setaria italica</name>
    <name type="common">Foxtail millet</name>
    <name type="synonym">Panicum italicum</name>
    <dbReference type="NCBI Taxonomy" id="4555"/>
    <lineage>
        <taxon>Eukaryota</taxon>
        <taxon>Viridiplantae</taxon>
        <taxon>Streptophyta</taxon>
        <taxon>Embryophyta</taxon>
        <taxon>Tracheophyta</taxon>
        <taxon>Spermatophyta</taxon>
        <taxon>Magnoliopsida</taxon>
        <taxon>Liliopsida</taxon>
        <taxon>Poales</taxon>
        <taxon>Poaceae</taxon>
        <taxon>PACMAD clade</taxon>
        <taxon>Panicoideae</taxon>
        <taxon>Panicodae</taxon>
        <taxon>Paniceae</taxon>
        <taxon>Cenchrinae</taxon>
        <taxon>Setaria</taxon>
    </lineage>
</organism>
<dbReference type="InParanoid" id="K4A4A5"/>
<keyword evidence="2" id="KW-1185">Reference proteome</keyword>
<name>K4A4A5_SETIT</name>
<evidence type="ECO:0000313" key="1">
    <source>
        <dbReference type="EnsemblPlants" id="KQL23048"/>
    </source>
</evidence>
<dbReference type="AlphaFoldDB" id="K4A4A5"/>
<dbReference type="Proteomes" id="UP000004995">
    <property type="component" value="Unassembled WGS sequence"/>
</dbReference>
<reference evidence="1" key="2">
    <citation type="submission" date="2018-08" db="UniProtKB">
        <authorList>
            <consortium name="EnsemblPlants"/>
        </authorList>
    </citation>
    <scope>IDENTIFICATION</scope>
    <source>
        <strain evidence="1">Yugu1</strain>
    </source>
</reference>
<sequence length="74" mass="8548">MELQNKRRSWCTPLYDSLMMEALNEPCELKMHCTRIVCEFGYSINGIHGHSSNVDFETNKRLGVILQIKFGLLS</sequence>
<dbReference type="HOGENOM" id="CLU_2692455_0_0_1"/>
<evidence type="ECO:0000313" key="2">
    <source>
        <dbReference type="Proteomes" id="UP000004995"/>
    </source>
</evidence>
<protein>
    <submittedName>
        <fullName evidence="1">Uncharacterized protein</fullName>
    </submittedName>
</protein>
<dbReference type="Gramene" id="KQL23048">
    <property type="protein sequence ID" value="KQL23048"/>
    <property type="gene ID" value="SETIT_033709mg"/>
</dbReference>
<reference evidence="2" key="1">
    <citation type="journal article" date="2012" name="Nat. Biotechnol.">
        <title>Reference genome sequence of the model plant Setaria.</title>
        <authorList>
            <person name="Bennetzen J.L."/>
            <person name="Schmutz J."/>
            <person name="Wang H."/>
            <person name="Percifield R."/>
            <person name="Hawkins J."/>
            <person name="Pontaroli A.C."/>
            <person name="Estep M."/>
            <person name="Feng L."/>
            <person name="Vaughn J.N."/>
            <person name="Grimwood J."/>
            <person name="Jenkins J."/>
            <person name="Barry K."/>
            <person name="Lindquist E."/>
            <person name="Hellsten U."/>
            <person name="Deshpande S."/>
            <person name="Wang X."/>
            <person name="Wu X."/>
            <person name="Mitros T."/>
            <person name="Triplett J."/>
            <person name="Yang X."/>
            <person name="Ye C.Y."/>
            <person name="Mauro-Herrera M."/>
            <person name="Wang L."/>
            <person name="Li P."/>
            <person name="Sharma M."/>
            <person name="Sharma R."/>
            <person name="Ronald P.C."/>
            <person name="Panaud O."/>
            <person name="Kellogg E.A."/>
            <person name="Brutnell T.P."/>
            <person name="Doust A.N."/>
            <person name="Tuskan G.A."/>
            <person name="Rokhsar D."/>
            <person name="Devos K.M."/>
        </authorList>
    </citation>
    <scope>NUCLEOTIDE SEQUENCE [LARGE SCALE GENOMIC DNA]</scope>
    <source>
        <strain evidence="2">cv. Yugu1</strain>
    </source>
</reference>
<accession>K4A4A5</accession>
<proteinExistence type="predicted"/>
<dbReference type="EnsemblPlants" id="KQL23048">
    <property type="protein sequence ID" value="KQL23048"/>
    <property type="gene ID" value="SETIT_033709mg"/>
</dbReference>
<dbReference type="EMBL" id="AGNK02000775">
    <property type="status" value="NOT_ANNOTATED_CDS"/>
    <property type="molecule type" value="Genomic_DNA"/>
</dbReference>